<dbReference type="AlphaFoldDB" id="A0A1H1FNL2"/>
<dbReference type="InterPro" id="IPR036640">
    <property type="entry name" value="ABC1_TM_sf"/>
</dbReference>
<evidence type="ECO:0000256" key="3">
    <source>
        <dbReference type="ARBA" id="ARBA00022741"/>
    </source>
</evidence>
<evidence type="ECO:0000256" key="4">
    <source>
        <dbReference type="ARBA" id="ARBA00022840"/>
    </source>
</evidence>
<evidence type="ECO:0000259" key="8">
    <source>
        <dbReference type="PROSITE" id="PS50893"/>
    </source>
</evidence>
<organism evidence="10 11">
    <name type="scientific">Virgibacillus salinus</name>
    <dbReference type="NCBI Taxonomy" id="553311"/>
    <lineage>
        <taxon>Bacteria</taxon>
        <taxon>Bacillati</taxon>
        <taxon>Bacillota</taxon>
        <taxon>Bacilli</taxon>
        <taxon>Bacillales</taxon>
        <taxon>Bacillaceae</taxon>
        <taxon>Virgibacillus</taxon>
    </lineage>
</organism>
<dbReference type="PROSITE" id="PS50893">
    <property type="entry name" value="ABC_TRANSPORTER_2"/>
    <property type="match status" value="1"/>
</dbReference>
<evidence type="ECO:0000259" key="9">
    <source>
        <dbReference type="PROSITE" id="PS50929"/>
    </source>
</evidence>
<dbReference type="GO" id="GO:0015421">
    <property type="term" value="F:ABC-type oligopeptide transporter activity"/>
    <property type="evidence" value="ECO:0007669"/>
    <property type="project" value="TreeGrafter"/>
</dbReference>
<dbReference type="PROSITE" id="PS50929">
    <property type="entry name" value="ABC_TM1F"/>
    <property type="match status" value="1"/>
</dbReference>
<feature type="domain" description="ABC transmembrane type-1" evidence="9">
    <location>
        <begin position="21"/>
        <end position="308"/>
    </location>
</feature>
<reference evidence="10 11" key="1">
    <citation type="submission" date="2016-10" db="EMBL/GenBank/DDBJ databases">
        <authorList>
            <person name="de Groot N.N."/>
        </authorList>
    </citation>
    <scope>NUCLEOTIDE SEQUENCE [LARGE SCALE GENOMIC DNA]</scope>
    <source>
        <strain evidence="10 11">CGMCC 1.10449</strain>
    </source>
</reference>
<evidence type="ECO:0000256" key="2">
    <source>
        <dbReference type="ARBA" id="ARBA00022692"/>
    </source>
</evidence>
<dbReference type="InterPro" id="IPR017871">
    <property type="entry name" value="ABC_transporter-like_CS"/>
</dbReference>
<proteinExistence type="predicted"/>
<comment type="subcellular location">
    <subcellularLocation>
        <location evidence="1">Cell membrane</location>
        <topology evidence="1">Multi-pass membrane protein</topology>
    </subcellularLocation>
</comment>
<feature type="domain" description="ABC transporter" evidence="8">
    <location>
        <begin position="342"/>
        <end position="580"/>
    </location>
</feature>
<dbReference type="SUPFAM" id="SSF90123">
    <property type="entry name" value="ABC transporter transmembrane region"/>
    <property type="match status" value="1"/>
</dbReference>
<protein>
    <submittedName>
        <fullName evidence="10">Putative ABC transport system ATP-binding protein/ATP-binding cassette, subfamily B</fullName>
    </submittedName>
</protein>
<dbReference type="PANTHER" id="PTHR43394">
    <property type="entry name" value="ATP-DEPENDENT PERMEASE MDL1, MITOCHONDRIAL"/>
    <property type="match status" value="1"/>
</dbReference>
<keyword evidence="5 7" id="KW-1133">Transmembrane helix</keyword>
<dbReference type="InterPro" id="IPR003593">
    <property type="entry name" value="AAA+_ATPase"/>
</dbReference>
<accession>A0A1H1FNL2</accession>
<dbReference type="STRING" id="553311.SAMN05216231_3326"/>
<keyword evidence="4 10" id="KW-0067">ATP-binding</keyword>
<evidence type="ECO:0000313" key="10">
    <source>
        <dbReference type="EMBL" id="SDR02643.1"/>
    </source>
</evidence>
<dbReference type="InterPro" id="IPR039421">
    <property type="entry name" value="Type_1_exporter"/>
</dbReference>
<evidence type="ECO:0000256" key="1">
    <source>
        <dbReference type="ARBA" id="ARBA00004651"/>
    </source>
</evidence>
<dbReference type="Pfam" id="PF00005">
    <property type="entry name" value="ABC_tran"/>
    <property type="match status" value="1"/>
</dbReference>
<dbReference type="GO" id="GO:0005886">
    <property type="term" value="C:plasma membrane"/>
    <property type="evidence" value="ECO:0007669"/>
    <property type="project" value="UniProtKB-SubCell"/>
</dbReference>
<evidence type="ECO:0000256" key="5">
    <source>
        <dbReference type="ARBA" id="ARBA00022989"/>
    </source>
</evidence>
<dbReference type="InterPro" id="IPR011527">
    <property type="entry name" value="ABC1_TM_dom"/>
</dbReference>
<dbReference type="EMBL" id="FNKD01000004">
    <property type="protein sequence ID" value="SDR02643.1"/>
    <property type="molecule type" value="Genomic_DNA"/>
</dbReference>
<dbReference type="PROSITE" id="PS00211">
    <property type="entry name" value="ABC_TRANSPORTER_1"/>
    <property type="match status" value="1"/>
</dbReference>
<keyword evidence="3" id="KW-0547">Nucleotide-binding</keyword>
<dbReference type="SMART" id="SM00382">
    <property type="entry name" value="AAA"/>
    <property type="match status" value="1"/>
</dbReference>
<keyword evidence="11" id="KW-1185">Reference proteome</keyword>
<dbReference type="SUPFAM" id="SSF52540">
    <property type="entry name" value="P-loop containing nucleoside triphosphate hydrolases"/>
    <property type="match status" value="1"/>
</dbReference>
<sequence length="591" mass="68101">MKTMLKAFLIIFKINPIIFSFLTVLKIVKGALPLLSIIILQRLINSVQFYFEDQVELMNIIFLLFMQIGLTIFINVLTKIDEYLRAVIQLNIELDIKTKISRKMTSVNYERLEDHEFYNLIQRTNGDLGSQFLGPINNLLEIVRSLITIISILFFLLQFHILFVIILVTFSIPLLFIQNKLGSDRYWLAKYMTPFAREQNYIFSLFIDRKYNKEIRVNQSFNYLFNKWTYSFNKNRGEVLKQELSQSKKLLSLELLSSVTFAASFFLIISLLSQSKLRIGDFVSIMEAIQRVLSSISSLSYMTSNLKEGTHYINDIFLILNIPEKAVRKGSFNNKKPPDNVIEVRNLSFKYPFENSNAIMDISLKIRKGSSVMIVGSNGSGKSTLIKCLIGLYQVPEDTINLFGNDITQLSEEEIYDKISVIYQDFGMYELTAFQNILIGDTKKEKSKVIQSAIEADIHDYISTLSEGYDTKLGRIFEGSRDLSGGQWQKLALARSIIKDSDLIILDEPSSSLDPIAEKKLFMNFKSITEGKTSIYISHRMYACHLADHIIVLKDGKIVEQGNHSELLKIDGHYTELYNNQSDMYKEKMRR</sequence>
<feature type="transmembrane region" description="Helical" evidence="7">
    <location>
        <begin position="250"/>
        <end position="272"/>
    </location>
</feature>
<evidence type="ECO:0000256" key="7">
    <source>
        <dbReference type="SAM" id="Phobius"/>
    </source>
</evidence>
<dbReference type="GO" id="GO:0005524">
    <property type="term" value="F:ATP binding"/>
    <property type="evidence" value="ECO:0007669"/>
    <property type="project" value="UniProtKB-KW"/>
</dbReference>
<name>A0A1H1FNL2_9BACI</name>
<dbReference type="InterPro" id="IPR003439">
    <property type="entry name" value="ABC_transporter-like_ATP-bd"/>
</dbReference>
<dbReference type="GO" id="GO:0016887">
    <property type="term" value="F:ATP hydrolysis activity"/>
    <property type="evidence" value="ECO:0007669"/>
    <property type="project" value="InterPro"/>
</dbReference>
<dbReference type="Gene3D" id="1.20.1560.10">
    <property type="entry name" value="ABC transporter type 1, transmembrane domain"/>
    <property type="match status" value="1"/>
</dbReference>
<feature type="transmembrane region" description="Helical" evidence="7">
    <location>
        <begin position="146"/>
        <end position="177"/>
    </location>
</feature>
<evidence type="ECO:0000256" key="6">
    <source>
        <dbReference type="ARBA" id="ARBA00023136"/>
    </source>
</evidence>
<feature type="transmembrane region" description="Helical" evidence="7">
    <location>
        <begin position="57"/>
        <end position="77"/>
    </location>
</feature>
<keyword evidence="6 7" id="KW-0472">Membrane</keyword>
<dbReference type="Gene3D" id="3.40.50.300">
    <property type="entry name" value="P-loop containing nucleotide triphosphate hydrolases"/>
    <property type="match status" value="1"/>
</dbReference>
<gene>
    <name evidence="10" type="ORF">SAMN05216231_3326</name>
</gene>
<dbReference type="InterPro" id="IPR027417">
    <property type="entry name" value="P-loop_NTPase"/>
</dbReference>
<evidence type="ECO:0000313" key="11">
    <source>
        <dbReference type="Proteomes" id="UP000199444"/>
    </source>
</evidence>
<dbReference type="Proteomes" id="UP000199444">
    <property type="component" value="Unassembled WGS sequence"/>
</dbReference>
<dbReference type="PANTHER" id="PTHR43394:SF1">
    <property type="entry name" value="ATP-BINDING CASSETTE SUB-FAMILY B MEMBER 10, MITOCHONDRIAL"/>
    <property type="match status" value="1"/>
</dbReference>
<keyword evidence="2 7" id="KW-0812">Transmembrane</keyword>